<accession>G0TVD9</accession>
<evidence type="ECO:0000256" key="4">
    <source>
        <dbReference type="ARBA" id="ARBA00022777"/>
    </source>
</evidence>
<keyword evidence="2 9" id="KW-0808">Transferase</keyword>
<protein>
    <submittedName>
        <fullName evidence="9">Putative serine/threonine-protein kinase</fullName>
        <ecNumber evidence="9">2.7.1.-</ecNumber>
    </submittedName>
</protein>
<dbReference type="PANTHER" id="PTHR24058">
    <property type="entry name" value="DUAL SPECIFICITY PROTEIN KINASE"/>
    <property type="match status" value="1"/>
</dbReference>
<keyword evidence="1" id="KW-0723">Serine/threonine-protein kinase</keyword>
<keyword evidence="4 9" id="KW-0418">Kinase</keyword>
<feature type="region of interest" description="Disordered" evidence="7">
    <location>
        <begin position="139"/>
        <end position="162"/>
    </location>
</feature>
<sequence length="675" mass="74659">MSNKKCLQTSPGGGADVGYVPGVVLRHADSVGNSSPATLGVRERSKELNEKHSQVNFEMLGNTIVVDNVKRSAVEPVEYAADQNLNINNNPGKLCAHSSFKMAVDPTSNWQLGGTSAGSEAPPQSGSVREFTVGASLNAPAGLKTGLNTSRNISSPCGTRKMPLDDGEASHWVPDTALRLFSETSVRAGASRHHDHRRQHFDACQMNLSSDPELRCGEWGPKRFPTTTQAYTKQRKMGPDCVETAIGVVDASCKSPQARECRVARTTAVSSIEVTTSAAATASGASTSENYQVGWCRPVLALSVFVVPLYKRVNAMYCQKRRMEAPGPKYNSGFDDKEGHYLVLSGEEILNRYTVQEVLGKGSFGTVVRCFDEKRRENVALKITRHGLSFRTQARLELDILLRLNSNPHLNNLVVKLLKVFDWKGHLVLVFELLSFNLYQLIKCTGYKGVALPLVRKFAYQIVQVLHQLEQAQPSAIIHCDIKPENILLKNRNRSGIRLIDFGSACYSNKLVHRYIQSRYYRSPEVILYLGYGTAIDRWSLGCVLVELRTGAPLFDGRTEAAQLARFEAMLGPVPTDMLESSTKTSKFYEKTEKGYRLKEPLLPVRSLESLLAAGAVEAHEPCGGHPGQGGGSQAHFIDFVCRLLRYRPQERIGCYEALHHPFLEPLLTDEQKQH</sequence>
<dbReference type="SMART" id="SM00220">
    <property type="entry name" value="S_TKc"/>
    <property type="match status" value="1"/>
</dbReference>
<dbReference type="SUPFAM" id="SSF56112">
    <property type="entry name" value="Protein kinase-like (PK-like)"/>
    <property type="match status" value="1"/>
</dbReference>
<dbReference type="PROSITE" id="PS50011">
    <property type="entry name" value="PROTEIN_KINASE_DOM"/>
    <property type="match status" value="1"/>
</dbReference>
<organism evidence="9">
    <name type="scientific">Trypanosoma vivax (strain Y486)</name>
    <dbReference type="NCBI Taxonomy" id="1055687"/>
    <lineage>
        <taxon>Eukaryota</taxon>
        <taxon>Discoba</taxon>
        <taxon>Euglenozoa</taxon>
        <taxon>Kinetoplastea</taxon>
        <taxon>Metakinetoplastina</taxon>
        <taxon>Trypanosomatida</taxon>
        <taxon>Trypanosomatidae</taxon>
        <taxon>Trypanosoma</taxon>
        <taxon>Duttonella</taxon>
    </lineage>
</organism>
<dbReference type="GO" id="GO:0004674">
    <property type="term" value="F:protein serine/threonine kinase activity"/>
    <property type="evidence" value="ECO:0007669"/>
    <property type="project" value="UniProtKB-KW"/>
</dbReference>
<keyword evidence="3 6" id="KW-0547">Nucleotide-binding</keyword>
<dbReference type="InterPro" id="IPR000719">
    <property type="entry name" value="Prot_kinase_dom"/>
</dbReference>
<dbReference type="Pfam" id="PF00069">
    <property type="entry name" value="Pkinase"/>
    <property type="match status" value="1"/>
</dbReference>
<dbReference type="PROSITE" id="PS00108">
    <property type="entry name" value="PROTEIN_KINASE_ST"/>
    <property type="match status" value="1"/>
</dbReference>
<dbReference type="InterPro" id="IPR050494">
    <property type="entry name" value="Ser_Thr_dual-spec_kinase"/>
</dbReference>
<feature type="binding site" evidence="6">
    <location>
        <position position="382"/>
    </location>
    <ligand>
        <name>ATP</name>
        <dbReference type="ChEBI" id="CHEBI:30616"/>
    </ligand>
</feature>
<evidence type="ECO:0000313" key="9">
    <source>
        <dbReference type="EMBL" id="CCC47905.1"/>
    </source>
</evidence>
<dbReference type="VEuPathDB" id="TriTrypDB:TvY486_0501140"/>
<evidence type="ECO:0000256" key="5">
    <source>
        <dbReference type="ARBA" id="ARBA00022840"/>
    </source>
</evidence>
<dbReference type="EC" id="2.7.1.-" evidence="9"/>
<feature type="compositionally biased region" description="Polar residues" evidence="7">
    <location>
        <begin position="146"/>
        <end position="157"/>
    </location>
</feature>
<evidence type="ECO:0000256" key="1">
    <source>
        <dbReference type="ARBA" id="ARBA00022527"/>
    </source>
</evidence>
<evidence type="ECO:0000256" key="2">
    <source>
        <dbReference type="ARBA" id="ARBA00022679"/>
    </source>
</evidence>
<proteinExistence type="predicted"/>
<evidence type="ECO:0000256" key="3">
    <source>
        <dbReference type="ARBA" id="ARBA00022741"/>
    </source>
</evidence>
<dbReference type="Gene3D" id="1.10.510.10">
    <property type="entry name" value="Transferase(Phosphotransferase) domain 1"/>
    <property type="match status" value="1"/>
</dbReference>
<dbReference type="GO" id="GO:0005524">
    <property type="term" value="F:ATP binding"/>
    <property type="evidence" value="ECO:0007669"/>
    <property type="project" value="UniProtKB-UniRule"/>
</dbReference>
<reference evidence="9" key="1">
    <citation type="journal article" date="2012" name="Proc. Natl. Acad. Sci. U.S.A.">
        <title>Antigenic diversity is generated by distinct evolutionary mechanisms in African trypanosome species.</title>
        <authorList>
            <person name="Jackson A.P."/>
            <person name="Berry A."/>
            <person name="Aslett M."/>
            <person name="Allison H.C."/>
            <person name="Burton P."/>
            <person name="Vavrova-Anderson J."/>
            <person name="Brown R."/>
            <person name="Browne H."/>
            <person name="Corton N."/>
            <person name="Hauser H."/>
            <person name="Gamble J."/>
            <person name="Gilderthorp R."/>
            <person name="Marcello L."/>
            <person name="McQuillan J."/>
            <person name="Otto T.D."/>
            <person name="Quail M.A."/>
            <person name="Sanders M.J."/>
            <person name="van Tonder A."/>
            <person name="Ginger M.L."/>
            <person name="Field M.C."/>
            <person name="Barry J.D."/>
            <person name="Hertz-Fowler C."/>
            <person name="Berriman M."/>
        </authorList>
    </citation>
    <scope>NUCLEOTIDE SEQUENCE</scope>
    <source>
        <strain evidence="9">Y486</strain>
    </source>
</reference>
<evidence type="ECO:0000259" key="8">
    <source>
        <dbReference type="PROSITE" id="PS50011"/>
    </source>
</evidence>
<evidence type="ECO:0000256" key="7">
    <source>
        <dbReference type="SAM" id="MobiDB-lite"/>
    </source>
</evidence>
<dbReference type="InterPro" id="IPR017441">
    <property type="entry name" value="Protein_kinase_ATP_BS"/>
</dbReference>
<evidence type="ECO:0000256" key="6">
    <source>
        <dbReference type="PROSITE-ProRule" id="PRU10141"/>
    </source>
</evidence>
<dbReference type="Gene3D" id="3.30.200.20">
    <property type="entry name" value="Phosphorylase Kinase, domain 1"/>
    <property type="match status" value="1"/>
</dbReference>
<gene>
    <name evidence="9" type="ORF">TVY486_0501140</name>
</gene>
<keyword evidence="5 6" id="KW-0067">ATP-binding</keyword>
<feature type="domain" description="Protein kinase" evidence="8">
    <location>
        <begin position="353"/>
        <end position="664"/>
    </location>
</feature>
<dbReference type="AlphaFoldDB" id="G0TVD9"/>
<name>G0TVD9_TRYVY</name>
<dbReference type="EMBL" id="HE573021">
    <property type="protein sequence ID" value="CCC47905.1"/>
    <property type="molecule type" value="Genomic_DNA"/>
</dbReference>
<dbReference type="PROSITE" id="PS00107">
    <property type="entry name" value="PROTEIN_KINASE_ATP"/>
    <property type="match status" value="1"/>
</dbReference>
<dbReference type="InterPro" id="IPR011009">
    <property type="entry name" value="Kinase-like_dom_sf"/>
</dbReference>
<dbReference type="InterPro" id="IPR008271">
    <property type="entry name" value="Ser/Thr_kinase_AS"/>
</dbReference>
<dbReference type="PANTHER" id="PTHR24058:SF28">
    <property type="entry name" value="SERINE_THREONINE-PROTEIN KINASE MINIBRAIN"/>
    <property type="match status" value="1"/>
</dbReference>